<organism evidence="7 8">
    <name type="scientific">Gonapodya prolifera (strain JEL478)</name>
    <name type="common">Monoblepharis prolifera</name>
    <dbReference type="NCBI Taxonomy" id="1344416"/>
    <lineage>
        <taxon>Eukaryota</taxon>
        <taxon>Fungi</taxon>
        <taxon>Fungi incertae sedis</taxon>
        <taxon>Chytridiomycota</taxon>
        <taxon>Chytridiomycota incertae sedis</taxon>
        <taxon>Monoblepharidomycetes</taxon>
        <taxon>Monoblepharidales</taxon>
        <taxon>Gonapodyaceae</taxon>
        <taxon>Gonapodya</taxon>
    </lineage>
</organism>
<dbReference type="STRING" id="1344416.A0A139AM73"/>
<dbReference type="Pfam" id="PF15277">
    <property type="entry name" value="Sec3-PIP2_bind"/>
    <property type="match status" value="1"/>
</dbReference>
<dbReference type="InterPro" id="IPR019160">
    <property type="entry name" value="Sec3_CC"/>
</dbReference>
<accession>A0A139AM73</accession>
<proteinExistence type="inferred from homology"/>
<dbReference type="OrthoDB" id="27109at2759"/>
<feature type="domain" description="Exocyst complex component Sec3 PIP2-binding N-terminal" evidence="6">
    <location>
        <begin position="177"/>
        <end position="267"/>
    </location>
</feature>
<protein>
    <recommendedName>
        <fullName evidence="6">Exocyst complex component Sec3 PIP2-binding N-terminal domain-containing protein</fullName>
    </recommendedName>
</protein>
<evidence type="ECO:0000259" key="6">
    <source>
        <dbReference type="SMART" id="SM01313"/>
    </source>
</evidence>
<dbReference type="Pfam" id="PF09763">
    <property type="entry name" value="Sec3_CC"/>
    <property type="match status" value="1"/>
</dbReference>
<dbReference type="GO" id="GO:0006887">
    <property type="term" value="P:exocytosis"/>
    <property type="evidence" value="ECO:0007669"/>
    <property type="project" value="UniProtKB-KW"/>
</dbReference>
<dbReference type="InterPro" id="IPR048628">
    <property type="entry name" value="Sec3_C"/>
</dbReference>
<dbReference type="SMART" id="SM01313">
    <property type="entry name" value="Sec3-PIP2_bind"/>
    <property type="match status" value="1"/>
</dbReference>
<evidence type="ECO:0000256" key="1">
    <source>
        <dbReference type="ARBA" id="ARBA00006518"/>
    </source>
</evidence>
<feature type="region of interest" description="Disordered" evidence="5">
    <location>
        <begin position="275"/>
        <end position="317"/>
    </location>
</feature>
<dbReference type="GO" id="GO:0005886">
    <property type="term" value="C:plasma membrane"/>
    <property type="evidence" value="ECO:0007669"/>
    <property type="project" value="TreeGrafter"/>
</dbReference>
<feature type="region of interest" description="Disordered" evidence="5">
    <location>
        <begin position="1"/>
        <end position="40"/>
    </location>
</feature>
<name>A0A139AM73_GONPJ</name>
<dbReference type="EMBL" id="KQ965744">
    <property type="protein sequence ID" value="KXS17867.1"/>
    <property type="molecule type" value="Genomic_DNA"/>
</dbReference>
<dbReference type="PANTHER" id="PTHR16092:SF14">
    <property type="entry name" value="EXOCYST COMPLEX COMPONENT 1 ISOFORM X1"/>
    <property type="match status" value="1"/>
</dbReference>
<dbReference type="PANTHER" id="PTHR16092">
    <property type="entry name" value="SEC3/SYNTAXIN-RELATED"/>
    <property type="match status" value="1"/>
</dbReference>
<evidence type="ECO:0000313" key="8">
    <source>
        <dbReference type="Proteomes" id="UP000070544"/>
    </source>
</evidence>
<keyword evidence="8" id="KW-1185">Reference proteome</keyword>
<dbReference type="Pfam" id="PF20654">
    <property type="entry name" value="Sec3_C-term"/>
    <property type="match status" value="1"/>
</dbReference>
<feature type="region of interest" description="Disordered" evidence="5">
    <location>
        <begin position="668"/>
        <end position="694"/>
    </location>
</feature>
<keyword evidence="2" id="KW-0813">Transport</keyword>
<dbReference type="AlphaFoldDB" id="A0A139AM73"/>
<dbReference type="GO" id="GO:0000145">
    <property type="term" value="C:exocyst"/>
    <property type="evidence" value="ECO:0007669"/>
    <property type="project" value="InterPro"/>
</dbReference>
<sequence>MSQAAPRADSLRFSGRRQPPALTTSSSNQQLQSFSNSTSSDPIRARIVASLFPASDPNAKNSSASSLPTSERYGSAFPDERLLAYIKVLEEKKPSQSSTALALSHYTLSVAAGGSFASNVKGSATNLSAIARGGGAQDGKTAQVLLAAAMSRADDDTEDEGFGRKANSTSGGAGERRKVKQRYICVTVRSVPNSSATTVRLHKVKLLPSGAFAAVRSYGLEQCKGIESVPDTATFAIVFSKLYLWHAEDEARKVDFLSALSRLLRTYLSKPPPIINISISQPPSRPPSPPIDGNGSENNEDLNATKRKPVDPATANPDLEADLLQGMLQGFFEFGKGDGKEGGTKEVEGRLRREVAGLEGANIHSIITSYTAANEAVSLLDVAIRELDEIDQWLNGLSGRLNNMGQDVQSIEAKNKGMQVQTANQKQLVVEVEKILAALSLPSTSISALRNTPLFPPSSNALASVLAAAEQLRAILSKRFDAGIGSMQAVQERMQIWGGEASKFANRVLESVRAAVEQESDAQLGDRSRLPRRGHLKLYPHDQMESVAMAYEGIIDWLKEVDPRKHNELQMIYVQQANRVYRREIRDFMELLRTQYMSLPSYGIQTGASTTKSGTIGKERTEDVPWVFTPDKASFSVQPLKSFQSAVGGAMTRSGVLGLAGRTASTNNLSAGHRREKSDASMWVRDSGEDSDGMQPDEAVDIALEQLVAAMVREQNFIVELFGIGASVGGRSASPQPGMGDKGMMASRDELTGSSAALLDIPAGGTSGTSPGTAKSGREVKVQKRLAETMETLFDLVLPELTTLVDLGTRSDATIALTMLVRVEDHLGMLVKLAGSSGESPQSVNALSPVTSAVAPGYAIGILEALKERCVKIVEKFVNEQVALIEETKVSVKRRTGVLSFMRTFPVFVDRLESCIRDTQPTPHGAPSTARTIVNTSLERVVRKIFESMEVIAKEVQQAAESNNKAQQDDKERLNVHILHMQNMHMFYTELRGRKVAVLDPWVKQAKSLYDQHLQRYVKAVIRRPLGKLLEFFEGVEDLLRTGAAEEVSFHIQFNKNALKEVLRKQSAKEMKRNLEQLYKRVDKHFQEGENSSAVNSQSSSGSLLQVVWRDIQEEFIKLLNRYEDLISRCWPKSGLKLEFSVKDMLDWFSEIARSQPR</sequence>
<keyword evidence="3" id="KW-0268">Exocytosis</keyword>
<gene>
    <name evidence="7" type="ORF">M427DRAFT_54115</name>
</gene>
<evidence type="ECO:0000256" key="4">
    <source>
        <dbReference type="ARBA" id="ARBA00023054"/>
    </source>
</evidence>
<dbReference type="Gene3D" id="2.30.29.90">
    <property type="match status" value="1"/>
</dbReference>
<evidence type="ECO:0000256" key="3">
    <source>
        <dbReference type="ARBA" id="ARBA00022483"/>
    </source>
</evidence>
<comment type="similarity">
    <text evidence="1">Belongs to the SEC3 family.</text>
</comment>
<evidence type="ECO:0000256" key="5">
    <source>
        <dbReference type="SAM" id="MobiDB-lite"/>
    </source>
</evidence>
<dbReference type="OMA" id="PCVSRFQ"/>
<evidence type="ECO:0000313" key="7">
    <source>
        <dbReference type="EMBL" id="KXS17867.1"/>
    </source>
</evidence>
<dbReference type="GO" id="GO:0006893">
    <property type="term" value="P:Golgi to plasma membrane transport"/>
    <property type="evidence" value="ECO:0007669"/>
    <property type="project" value="TreeGrafter"/>
</dbReference>
<dbReference type="InterPro" id="IPR028258">
    <property type="entry name" value="Sec3-PIP2_bind"/>
</dbReference>
<dbReference type="Proteomes" id="UP000070544">
    <property type="component" value="Unassembled WGS sequence"/>
</dbReference>
<keyword evidence="4" id="KW-0175">Coiled coil</keyword>
<feature type="compositionally biased region" description="Low complexity" evidence="5">
    <location>
        <begin position="22"/>
        <end position="40"/>
    </location>
</feature>
<reference evidence="7 8" key="1">
    <citation type="journal article" date="2015" name="Genome Biol. Evol.">
        <title>Phylogenomic analyses indicate that early fungi evolved digesting cell walls of algal ancestors of land plants.</title>
        <authorList>
            <person name="Chang Y."/>
            <person name="Wang S."/>
            <person name="Sekimoto S."/>
            <person name="Aerts A.L."/>
            <person name="Choi C."/>
            <person name="Clum A."/>
            <person name="LaButti K.M."/>
            <person name="Lindquist E.A."/>
            <person name="Yee Ngan C."/>
            <person name="Ohm R.A."/>
            <person name="Salamov A.A."/>
            <person name="Grigoriev I.V."/>
            <person name="Spatafora J.W."/>
            <person name="Berbee M.L."/>
        </authorList>
    </citation>
    <scope>NUCLEOTIDE SEQUENCE [LARGE SCALE GENOMIC DNA]</scope>
    <source>
        <strain evidence="7 8">JEL478</strain>
    </source>
</reference>
<evidence type="ECO:0000256" key="2">
    <source>
        <dbReference type="ARBA" id="ARBA00022448"/>
    </source>
</evidence>
<dbReference type="GO" id="GO:0005546">
    <property type="term" value="F:phosphatidylinositol-4,5-bisphosphate binding"/>
    <property type="evidence" value="ECO:0007669"/>
    <property type="project" value="TreeGrafter"/>
</dbReference>